<name>A0A150NIW8_STRMT</name>
<dbReference type="PATRIC" id="fig|28037.235.peg.1948"/>
<dbReference type="AlphaFoldDB" id="A0A150NIW8"/>
<accession>A0A150NIW8</accession>
<comment type="caution">
    <text evidence="1">The sequence shown here is derived from an EMBL/GenBank/DDBJ whole genome shotgun (WGS) entry which is preliminary data.</text>
</comment>
<organism evidence="1 2">
    <name type="scientific">Streptococcus mitis</name>
    <dbReference type="NCBI Taxonomy" id="28037"/>
    <lineage>
        <taxon>Bacteria</taxon>
        <taxon>Bacillati</taxon>
        <taxon>Bacillota</taxon>
        <taxon>Bacilli</taxon>
        <taxon>Lactobacillales</taxon>
        <taxon>Streptococcaceae</taxon>
        <taxon>Streptococcus</taxon>
        <taxon>Streptococcus mitis group</taxon>
    </lineage>
</organism>
<sequence length="44" mass="5180">MPAELVNITPFLGLFFVDFFRNFQEKLRRINAKVFFKKVSISNG</sequence>
<dbReference type="Proteomes" id="UP000075442">
    <property type="component" value="Unassembled WGS sequence"/>
</dbReference>
<dbReference type="EMBL" id="LROU01000126">
    <property type="protein sequence ID" value="KYF33364.1"/>
    <property type="molecule type" value="Genomic_DNA"/>
</dbReference>
<reference evidence="1 2" key="1">
    <citation type="submission" date="2016-01" db="EMBL/GenBank/DDBJ databases">
        <title>Highly variable Streptococcus oralis 1 are common among viridans streptococci isolated from primates.</title>
        <authorList>
            <person name="Denapaite D."/>
            <person name="Rieger M."/>
            <person name="Koendgen S."/>
            <person name="Brueckner R."/>
            <person name="Ochigava I."/>
            <person name="Kappeler P."/>
            <person name="Maetz-Rensing K."/>
            <person name="Leendertz F."/>
        </authorList>
    </citation>
    <scope>NUCLEOTIDE SEQUENCE [LARGE SCALE GENOMIC DNA]</scope>
    <source>
        <strain evidence="1 2">M3-1</strain>
    </source>
</reference>
<evidence type="ECO:0000313" key="1">
    <source>
        <dbReference type="EMBL" id="KYF33364.1"/>
    </source>
</evidence>
<protein>
    <submittedName>
        <fullName evidence="1">Uncharacterized protein</fullName>
    </submittedName>
</protein>
<proteinExistence type="predicted"/>
<evidence type="ECO:0000313" key="2">
    <source>
        <dbReference type="Proteomes" id="UP000075442"/>
    </source>
</evidence>
<gene>
    <name evidence="1" type="ORF">SMIM3I_02100</name>
</gene>